<evidence type="ECO:0000256" key="1">
    <source>
        <dbReference type="SAM" id="MobiDB-lite"/>
    </source>
</evidence>
<dbReference type="EMBL" id="SRLO01001636">
    <property type="protein sequence ID" value="TNN36285.1"/>
    <property type="molecule type" value="Genomic_DNA"/>
</dbReference>
<accession>A0A4Z2F597</accession>
<dbReference type="Proteomes" id="UP000314294">
    <property type="component" value="Unassembled WGS sequence"/>
</dbReference>
<comment type="caution">
    <text evidence="2">The sequence shown here is derived from an EMBL/GenBank/DDBJ whole genome shotgun (WGS) entry which is preliminary data.</text>
</comment>
<reference evidence="2 3" key="1">
    <citation type="submission" date="2019-03" db="EMBL/GenBank/DDBJ databases">
        <title>First draft genome of Liparis tanakae, snailfish: a comprehensive survey of snailfish specific genes.</title>
        <authorList>
            <person name="Kim W."/>
            <person name="Song I."/>
            <person name="Jeong J.-H."/>
            <person name="Kim D."/>
            <person name="Kim S."/>
            <person name="Ryu S."/>
            <person name="Song J.Y."/>
            <person name="Lee S.K."/>
        </authorList>
    </citation>
    <scope>NUCLEOTIDE SEQUENCE [LARGE SCALE GENOMIC DNA]</scope>
    <source>
        <tissue evidence="2">Muscle</tissue>
    </source>
</reference>
<feature type="region of interest" description="Disordered" evidence="1">
    <location>
        <begin position="1"/>
        <end position="20"/>
    </location>
</feature>
<protein>
    <submittedName>
        <fullName evidence="2">Uncharacterized protein</fullName>
    </submittedName>
</protein>
<organism evidence="2 3">
    <name type="scientific">Liparis tanakae</name>
    <name type="common">Tanaka's snailfish</name>
    <dbReference type="NCBI Taxonomy" id="230148"/>
    <lineage>
        <taxon>Eukaryota</taxon>
        <taxon>Metazoa</taxon>
        <taxon>Chordata</taxon>
        <taxon>Craniata</taxon>
        <taxon>Vertebrata</taxon>
        <taxon>Euteleostomi</taxon>
        <taxon>Actinopterygii</taxon>
        <taxon>Neopterygii</taxon>
        <taxon>Teleostei</taxon>
        <taxon>Neoteleostei</taxon>
        <taxon>Acanthomorphata</taxon>
        <taxon>Eupercaria</taxon>
        <taxon>Perciformes</taxon>
        <taxon>Cottioidei</taxon>
        <taxon>Cottales</taxon>
        <taxon>Liparidae</taxon>
        <taxon>Liparis</taxon>
    </lineage>
</organism>
<sequence>MAPRGDAPASKATSGGPEVAGSSALCSCFLAWLQRAALHRLAPPPAVRLAAVIAAPQGPAVPPRQVDSNAERRLVNGNEETLKEERRNVTPHEGGVVLHRLSPRRSIFTSADFPFRVPR</sequence>
<evidence type="ECO:0000313" key="2">
    <source>
        <dbReference type="EMBL" id="TNN36285.1"/>
    </source>
</evidence>
<evidence type="ECO:0000313" key="3">
    <source>
        <dbReference type="Proteomes" id="UP000314294"/>
    </source>
</evidence>
<dbReference type="AlphaFoldDB" id="A0A4Z2F597"/>
<name>A0A4Z2F597_9TELE</name>
<gene>
    <name evidence="2" type="ORF">EYF80_053542</name>
</gene>
<keyword evidence="3" id="KW-1185">Reference proteome</keyword>
<proteinExistence type="predicted"/>